<keyword evidence="2" id="KW-1185">Reference proteome</keyword>
<name>A0ACB7P8M6_9PEZI</name>
<reference evidence="1 2" key="1">
    <citation type="journal article" date="2021" name="Nat. Commun.">
        <title>Genetic determinants of endophytism in the Arabidopsis root mycobiome.</title>
        <authorList>
            <person name="Mesny F."/>
            <person name="Miyauchi S."/>
            <person name="Thiergart T."/>
            <person name="Pickel B."/>
            <person name="Atanasova L."/>
            <person name="Karlsson M."/>
            <person name="Huettel B."/>
            <person name="Barry K.W."/>
            <person name="Haridas S."/>
            <person name="Chen C."/>
            <person name="Bauer D."/>
            <person name="Andreopoulos W."/>
            <person name="Pangilinan J."/>
            <person name="LaButti K."/>
            <person name="Riley R."/>
            <person name="Lipzen A."/>
            <person name="Clum A."/>
            <person name="Drula E."/>
            <person name="Henrissat B."/>
            <person name="Kohler A."/>
            <person name="Grigoriev I.V."/>
            <person name="Martin F.M."/>
            <person name="Hacquard S."/>
        </authorList>
    </citation>
    <scope>NUCLEOTIDE SEQUENCE [LARGE SCALE GENOMIC DNA]</scope>
    <source>
        <strain evidence="1 2">MPI-SDFR-AT-0079</strain>
    </source>
</reference>
<proteinExistence type="predicted"/>
<sequence>MVGVVIYPSLTGTADLSRVEAPVTFKAYLLCAFAAFGGIFFGYDTGWMSGVLGMPFFITQYTGLQYDYETRQPISVNPTEFALPSSTKSLMTSILSCGTFFGALIAGDVADFIGRRPTIIIGCGVFSVGCILEIASTNQVVLFVMGRLVSGLGVGFISATILLYMAEVAPRRFRGALVSGYQFCITLGILLANCVVYATANRNDTGSYRIPVGIQFLWAIILGVGLFILPESPRFHVMKGKINAAARDLSLVRGQPLDSDYIKDELAEIVANHEYEMQVIPQTSYIGSWMACFQGSLSKGNGNLRRTILGTGIQMMQQLTGVNFIFYFGTTFFQQLGTISNPFFISLVTTLVNVISTPISFWAIEHMGRRPLLNWGAVGMIISQLIVAVVGVTAGRPDADHGHTNEAAVRAMIAFICIYIFFFAATWGPVGWVIVGECFPLPIRSRGVGLSTAANWFWNCIIAVITPYMVGNEPGSADLGPRVFFIWGSLCVLSLAFAYFLVPEMKGLTLEQIDSMMAQSTPRTFSLTPAMTSIAAESVSTILVSCKQTRFHIESPNYRELDIEGLNITVTSGSGEKVKGKGKGKASGEGTEILSNAKLRLKAGSRYALVGRNGSGKSTLLRAIADKLIPGIPEQTRVSILQQTNISDVNTDDLPSGEVSGSKDGLTVLEDVVDKATAKSDLEQEINTLSAGVNDTDAHGALRSLRKLRHARMLKRLFVLDKDARLRSGARGMQARKALVEYEKAVAESAALNEQSADDISPETLQAETQEAVDMLADLQLQVEPSLMADIESRAKKILIGLGFTDAYMAKKADSLSGGWRMRSALATALLQETDILILDEPTNFLDLLGIIWLQRFLQSLEDLPAPPTLILVSHDRDFTSSVCTDLLIVKDKDLTYFHGDLPTYEAARAEKKLYLTKMKEAQEKQKAHMQESIRQNMAQGRKNDDQNKMRQAKSRQKRLDDRMGMQVNEKGGRFKLNRDLAGYHYAARDEIAIPQDERPVTITLPDPSDLRFPGTLVSLEKVSFRYAPPKGGAATTKPPATLQDATLTVSEGDRIGILGLNGAGKSTLIRLLVGATLAGPPPPGSSHTGAVTTHPRLKLSYYSQHAVEALQALGQAEAGLTALALLAREVEGALDEGQLRALLGSLGLQGRVASDVPLRKLSGGQLVRCELARLLWRGPGLLVLDEVTTHLDYETVAALREALRGWAGAVILVSHDRWFMRGVVEGLVDEEEGSEGEEEEEGEEGLRRRVVYKLAGGKLTVLERGVDQFEEGMERRVKKLMGE</sequence>
<accession>A0ACB7P8M6</accession>
<comment type="caution">
    <text evidence="1">The sequence shown here is derived from an EMBL/GenBank/DDBJ whole genome shotgun (WGS) entry which is preliminary data.</text>
</comment>
<gene>
    <name evidence="1" type="ORF">F5144DRAFT_490687</name>
</gene>
<protein>
    <submittedName>
        <fullName evidence="1">Transporter protein</fullName>
    </submittedName>
</protein>
<dbReference type="EMBL" id="JAGIZQ010000004">
    <property type="protein sequence ID" value="KAH6632672.1"/>
    <property type="molecule type" value="Genomic_DNA"/>
</dbReference>
<organism evidence="1 2">
    <name type="scientific">Chaetomium tenue</name>
    <dbReference type="NCBI Taxonomy" id="1854479"/>
    <lineage>
        <taxon>Eukaryota</taxon>
        <taxon>Fungi</taxon>
        <taxon>Dikarya</taxon>
        <taxon>Ascomycota</taxon>
        <taxon>Pezizomycotina</taxon>
        <taxon>Sordariomycetes</taxon>
        <taxon>Sordariomycetidae</taxon>
        <taxon>Sordariales</taxon>
        <taxon>Chaetomiaceae</taxon>
        <taxon>Chaetomium</taxon>
    </lineage>
</organism>
<dbReference type="Proteomes" id="UP000724584">
    <property type="component" value="Unassembled WGS sequence"/>
</dbReference>
<evidence type="ECO:0000313" key="1">
    <source>
        <dbReference type="EMBL" id="KAH6632672.1"/>
    </source>
</evidence>
<evidence type="ECO:0000313" key="2">
    <source>
        <dbReference type="Proteomes" id="UP000724584"/>
    </source>
</evidence>